<accession>A0A1Q9E6L4</accession>
<comment type="caution">
    <text evidence="3">The sequence shown here is derived from an EMBL/GenBank/DDBJ whole genome shotgun (WGS) entry which is preliminary data.</text>
</comment>
<dbReference type="SUPFAM" id="SSF57802">
    <property type="entry name" value="Rubredoxin-like"/>
    <property type="match status" value="1"/>
</dbReference>
<proteinExistence type="predicted"/>
<dbReference type="Gene3D" id="2.60.11.10">
    <property type="entry name" value="Cytochrome c oxidase, subunit Vb"/>
    <property type="match status" value="1"/>
</dbReference>
<reference evidence="3 4" key="1">
    <citation type="submission" date="2016-02" db="EMBL/GenBank/DDBJ databases">
        <title>Genome analysis of coral dinoflagellate symbionts highlights evolutionary adaptations to a symbiotic lifestyle.</title>
        <authorList>
            <person name="Aranda M."/>
            <person name="Li Y."/>
            <person name="Liew Y.J."/>
            <person name="Baumgarten S."/>
            <person name="Simakov O."/>
            <person name="Wilson M."/>
            <person name="Piel J."/>
            <person name="Ashoor H."/>
            <person name="Bougouffa S."/>
            <person name="Bajic V.B."/>
            <person name="Ryu T."/>
            <person name="Ravasi T."/>
            <person name="Bayer T."/>
            <person name="Micklem G."/>
            <person name="Kim H."/>
            <person name="Bhak J."/>
            <person name="Lajeunesse T.C."/>
            <person name="Voolstra C.R."/>
        </authorList>
    </citation>
    <scope>NUCLEOTIDE SEQUENCE [LARGE SCALE GENOMIC DNA]</scope>
    <source>
        <strain evidence="3 4">CCMP2467</strain>
    </source>
</reference>
<organism evidence="3 4">
    <name type="scientific">Symbiodinium microadriaticum</name>
    <name type="common">Dinoflagellate</name>
    <name type="synonym">Zooxanthella microadriatica</name>
    <dbReference type="NCBI Taxonomy" id="2951"/>
    <lineage>
        <taxon>Eukaryota</taxon>
        <taxon>Sar</taxon>
        <taxon>Alveolata</taxon>
        <taxon>Dinophyceae</taxon>
        <taxon>Suessiales</taxon>
        <taxon>Symbiodiniaceae</taxon>
        <taxon>Symbiodinium</taxon>
    </lineage>
</organism>
<dbReference type="AlphaFoldDB" id="A0A1Q9E6L4"/>
<dbReference type="GO" id="GO:0046872">
    <property type="term" value="F:metal ion binding"/>
    <property type="evidence" value="ECO:0007669"/>
    <property type="project" value="UniProtKB-KW"/>
</dbReference>
<name>A0A1Q9E6L4_SYMMI</name>
<dbReference type="PANTHER" id="PTHR10122">
    <property type="entry name" value="CYTOCHROME C OXIDASE SUBUNIT 5B, MITOCHONDRIAL"/>
    <property type="match status" value="1"/>
</dbReference>
<evidence type="ECO:0000313" key="3">
    <source>
        <dbReference type="EMBL" id="OLQ03056.1"/>
    </source>
</evidence>
<dbReference type="PROSITE" id="PS51257">
    <property type="entry name" value="PROKAR_LIPOPROTEIN"/>
    <property type="match status" value="1"/>
</dbReference>
<dbReference type="Proteomes" id="UP000186817">
    <property type="component" value="Unassembled WGS sequence"/>
</dbReference>
<gene>
    <name evidence="3" type="primary">COX5B-1</name>
    <name evidence="3" type="ORF">AK812_SmicGene14035</name>
</gene>
<keyword evidence="4" id="KW-1185">Reference proteome</keyword>
<keyword evidence="1" id="KW-0479">Metal-binding</keyword>
<dbReference type="EMBL" id="LSRX01000248">
    <property type="protein sequence ID" value="OLQ03056.1"/>
    <property type="molecule type" value="Genomic_DNA"/>
</dbReference>
<dbReference type="InterPro" id="IPR036972">
    <property type="entry name" value="Cyt_c_oxidase_su5b_sf"/>
</dbReference>
<dbReference type="GO" id="GO:0005740">
    <property type="term" value="C:mitochondrial envelope"/>
    <property type="evidence" value="ECO:0007669"/>
    <property type="project" value="InterPro"/>
</dbReference>
<evidence type="ECO:0000256" key="2">
    <source>
        <dbReference type="ARBA" id="ARBA00022833"/>
    </source>
</evidence>
<dbReference type="PANTHER" id="PTHR10122:SF0">
    <property type="entry name" value="CYTOCHROME C OXIDASE SUBUNIT 5B, ISOFORM A-RELATED"/>
    <property type="match status" value="1"/>
</dbReference>
<dbReference type="PROSITE" id="PS51359">
    <property type="entry name" value="COX5B_2"/>
    <property type="match status" value="1"/>
</dbReference>
<dbReference type="OrthoDB" id="417835at2759"/>
<dbReference type="GO" id="GO:0045277">
    <property type="term" value="C:respiratory chain complex IV"/>
    <property type="evidence" value="ECO:0007669"/>
    <property type="project" value="InterPro"/>
</dbReference>
<sequence length="812" mass="90640">MLSAARRVLSGAARLTPKPQSWQPAVPAAAGCQLEARRGYRHWWRVLPEDFELNSESMPKDVKSLMASNPHNLGFIDAYWYWRIRAESTMMDPENLPKKSYKQLCRDMGLSIVNEQAENLLGIVELYEYLKSSPFIGPFGTIENPVLVPAIHTERIVGCTGGTGDNEHVPLWFRCREGFLYRCGECDQIFMLVRVLYELPEEGLDINPIDPDVKDVFDFALLEKGNEVWNTGGMINWPTGYDALHGTVYGGGARDEDQRAIGVKGDCFELSNTVCESEKSLGEVPASAHSFTSSRLIMALWRWTLAIAAMVSMASAQLMRRDKPKREGTVHHMLQAALRQGLVKVSADRLLHVEESLRASYEAFPKDARGNVPPHQVLPALARAYFSKEHGWLVRGLESPGAPVIAPGESHQDARPSVTASGLYEVQILKDKAPELATALKDAALSPVAVSAGLSLGDISRTVAALEQLLLEESLPLLRSSYFLNGLDHLDPATEHLPPPVAESQVHEVLLSYLLLFRHGLPRNLTDSESHQRLKQRAKKTADWPLLSQFEVQALNEVIHETGKISWAQAREAVEIIATRYGRWQQSECEDMKSTLMKMDTGGGRVKLQDFHGSPKHPHYQFTEKEDYLTKAGMLVEEDGEKYVLIANYLLGPSNCIASSEYFAVCCLNQCETLVSQFEMILQAPAAPVAQIMDAVARLRDNSTTSSTSELQENLQTLVDDTGAVVLHSPGFHKWLHKAFPLECPRPTAQEDAAEEAELAEAREWLEMDEAARRKWQPLVVHPSECTRIPEWHAEKAEQGFHEEPEGMLTEV</sequence>
<dbReference type="InterPro" id="IPR002124">
    <property type="entry name" value="Cyt_c_oxidase_su5b"/>
</dbReference>
<evidence type="ECO:0000313" key="4">
    <source>
        <dbReference type="Proteomes" id="UP000186817"/>
    </source>
</evidence>
<dbReference type="GO" id="GO:0006123">
    <property type="term" value="P:mitochondrial electron transport, cytochrome c to oxygen"/>
    <property type="evidence" value="ECO:0007669"/>
    <property type="project" value="InterPro"/>
</dbReference>
<keyword evidence="2" id="KW-0862">Zinc</keyword>
<protein>
    <submittedName>
        <fullName evidence="3">Cytochrome c oxidase subunit 5b-1, mitochondrial</fullName>
    </submittedName>
</protein>
<dbReference type="Pfam" id="PF01215">
    <property type="entry name" value="COX5B"/>
    <property type="match status" value="1"/>
</dbReference>
<evidence type="ECO:0000256" key="1">
    <source>
        <dbReference type="ARBA" id="ARBA00022723"/>
    </source>
</evidence>